<dbReference type="Proteomes" id="UP000663720">
    <property type="component" value="Chromosome"/>
</dbReference>
<dbReference type="GO" id="GO:0030163">
    <property type="term" value="P:protein catabolic process"/>
    <property type="evidence" value="ECO:0007669"/>
    <property type="project" value="InterPro"/>
</dbReference>
<dbReference type="GO" id="GO:0005524">
    <property type="term" value="F:ATP binding"/>
    <property type="evidence" value="ECO:0007669"/>
    <property type="project" value="InterPro"/>
</dbReference>
<sequence>MAIILDELDEKLLENFRGYVVKKDLVQTLKVGENVPVFVLEYLIANSCSTRDEEAIKKGMDNVKKILSQHYVNPEESDLIHSKIRESGAYKIIDRVSVRLDPKKNTYWAQLLNCNIKNANISDKLVSEHEKLMLGGVWAIIDMKYDPERKHGSNIYPFVVENIKPIQLSNFDNSRFIENRKNFTKNEWMDVLLRSSGIEPGANGITERLKMLLISRLIPLVEKNFNFIEIGPRSTGKSYVFKELTPYAVVISGGQATVPKLFVHGTTGKVGAVGQWDAVTFDEATDRLFKDRDAVPLMKDYMESGSFSRAGAGGEITGSASIVFNGNINQPVETVLQNSHLFSPLSDEVNNDTAFLDRIHFYLPGWEMLKFAPEHFTKKFGFSTDYFSECLKAQRKLNFTDAIDKFFSLGSHLKQRDTKPVKKTVSGLIKLIHPDGQYTQKDVRKYLVFALEMRRRVKEQLKRIGGMEFWDTNFSYIDKENQEEIFVSLPEERGSHLIESTPLAPGISYTATSDGENMALVRIEAALVNGSGKLNISGVSNTGVRENIRNTYLYIQANEKKLLSEQHSLKNYDISIQVTTLLGSNISTGAGAAVYTAIMSQIYKKNLKPGLGILGNISIGGAVERVVNFADKVAMLSENGAKNVLVPMDNLNELQDLPPSVLGNTDVPFYSNSQMLMQKSILND</sequence>
<evidence type="ECO:0000313" key="3">
    <source>
        <dbReference type="EMBL" id="QTA83349.1"/>
    </source>
</evidence>
<dbReference type="GO" id="GO:0004176">
    <property type="term" value="F:ATP-dependent peptidase activity"/>
    <property type="evidence" value="ECO:0007669"/>
    <property type="project" value="InterPro"/>
</dbReference>
<reference evidence="3" key="1">
    <citation type="journal article" date="2021" name="Microb. Physiol.">
        <title>Proteogenomic Insights into the Physiology of Marine, Sulfate-Reducing, Filamentous Desulfonema limicola and Desulfonema magnum.</title>
        <authorList>
            <person name="Schnaars V."/>
            <person name="Wohlbrand L."/>
            <person name="Scheve S."/>
            <person name="Hinrichs C."/>
            <person name="Reinhardt R."/>
            <person name="Rabus R."/>
        </authorList>
    </citation>
    <scope>NUCLEOTIDE SEQUENCE</scope>
    <source>
        <strain evidence="3">5ac10</strain>
    </source>
</reference>
<feature type="domain" description="BREX system Lon protease-like BrxL N-terminal" evidence="2">
    <location>
        <begin position="15"/>
        <end position="145"/>
    </location>
</feature>
<dbReference type="AlphaFoldDB" id="A0A975BDU3"/>
<dbReference type="GO" id="GO:0004252">
    <property type="term" value="F:serine-type endopeptidase activity"/>
    <property type="evidence" value="ECO:0007669"/>
    <property type="project" value="InterPro"/>
</dbReference>
<dbReference type="InterPro" id="IPR014061">
    <property type="entry name" value="BrxL-like"/>
</dbReference>
<dbReference type="Pfam" id="PF20442">
    <property type="entry name" value="BrxL_N"/>
    <property type="match status" value="1"/>
</dbReference>
<evidence type="ECO:0000259" key="1">
    <source>
        <dbReference type="Pfam" id="PF05362"/>
    </source>
</evidence>
<keyword evidence="4" id="KW-1185">Reference proteome</keyword>
<dbReference type="NCBIfam" id="TIGR02653">
    <property type="entry name" value="Lon_rel_chp"/>
    <property type="match status" value="1"/>
</dbReference>
<dbReference type="Pfam" id="PF05362">
    <property type="entry name" value="Lon_C"/>
    <property type="match status" value="1"/>
</dbReference>
<dbReference type="RefSeq" id="WP_207689215.1">
    <property type="nucleotide sequence ID" value="NZ_CP061799.1"/>
</dbReference>
<dbReference type="PANTHER" id="PTHR10046">
    <property type="entry name" value="ATP DEPENDENT LON PROTEASE FAMILY MEMBER"/>
    <property type="match status" value="1"/>
</dbReference>
<dbReference type="EMBL" id="CP061799">
    <property type="protein sequence ID" value="QTA83349.1"/>
    <property type="molecule type" value="Genomic_DNA"/>
</dbReference>
<dbReference type="Gene3D" id="3.30.230.10">
    <property type="match status" value="1"/>
</dbReference>
<dbReference type="KEGG" id="dli:dnl_57490"/>
<name>A0A975BDU3_9BACT</name>
<dbReference type="InterPro" id="IPR020568">
    <property type="entry name" value="Ribosomal_Su5_D2-typ_SF"/>
</dbReference>
<organism evidence="3 4">
    <name type="scientific">Desulfonema limicola</name>
    <dbReference type="NCBI Taxonomy" id="45656"/>
    <lineage>
        <taxon>Bacteria</taxon>
        <taxon>Pseudomonadati</taxon>
        <taxon>Thermodesulfobacteriota</taxon>
        <taxon>Desulfobacteria</taxon>
        <taxon>Desulfobacterales</taxon>
        <taxon>Desulfococcaceae</taxon>
        <taxon>Desulfonema</taxon>
    </lineage>
</organism>
<feature type="domain" description="Lon proteolytic" evidence="1">
    <location>
        <begin position="506"/>
        <end position="679"/>
    </location>
</feature>
<dbReference type="GO" id="GO:0006508">
    <property type="term" value="P:proteolysis"/>
    <property type="evidence" value="ECO:0007669"/>
    <property type="project" value="InterPro"/>
</dbReference>
<dbReference type="InterPro" id="IPR046838">
    <property type="entry name" value="BrxL_N"/>
</dbReference>
<accession>A0A975BDU3</accession>
<evidence type="ECO:0000313" key="4">
    <source>
        <dbReference type="Proteomes" id="UP000663720"/>
    </source>
</evidence>
<dbReference type="InterPro" id="IPR013473">
    <property type="entry name" value="BrxL"/>
</dbReference>
<dbReference type="Pfam" id="PF13337">
    <property type="entry name" value="BrxL_ATPase"/>
    <property type="match status" value="1"/>
</dbReference>
<dbReference type="NCBIfam" id="TIGR02688">
    <property type="entry name" value="BREX system Lon protease-like protein BrxL"/>
    <property type="match status" value="1"/>
</dbReference>
<evidence type="ECO:0000259" key="2">
    <source>
        <dbReference type="Pfam" id="PF20442"/>
    </source>
</evidence>
<dbReference type="SUPFAM" id="SSF54211">
    <property type="entry name" value="Ribosomal protein S5 domain 2-like"/>
    <property type="match status" value="1"/>
</dbReference>
<dbReference type="InterPro" id="IPR014721">
    <property type="entry name" value="Ribsml_uS5_D2-typ_fold_subgr"/>
</dbReference>
<dbReference type="InterPro" id="IPR027065">
    <property type="entry name" value="Lon_Prtase"/>
</dbReference>
<proteinExistence type="predicted"/>
<gene>
    <name evidence="3" type="ORF">dnl_57490</name>
</gene>
<protein>
    <submittedName>
        <fullName evidence="3">CHP02653</fullName>
    </submittedName>
</protein>
<dbReference type="InterPro" id="IPR008269">
    <property type="entry name" value="Lon_proteolytic"/>
</dbReference>